<dbReference type="SUPFAM" id="SSF143744">
    <property type="entry name" value="GlcG-like"/>
    <property type="match status" value="1"/>
</dbReference>
<keyword evidence="3" id="KW-1185">Reference proteome</keyword>
<sequence>MTDAELGERDFAEVEAHAPEASGERAGGIAEGVPRGLRREVRFDGHGLLSLAYPARPAKLLLLPQVEPASNERDAAASAIVAKHSVRAVIAGGIALKKNGKVAGAIGARDGSGEQDHAVAEAGAAAFSYQPEGEVHPLWRITMESFFSVRARSRCSRSTIPNL</sequence>
<dbReference type="Proteomes" id="UP000264702">
    <property type="component" value="Unassembled WGS sequence"/>
</dbReference>
<evidence type="ECO:0000256" key="1">
    <source>
        <dbReference type="SAM" id="MobiDB-lite"/>
    </source>
</evidence>
<dbReference type="Pfam" id="PF03928">
    <property type="entry name" value="HbpS-like"/>
    <property type="match status" value="1"/>
</dbReference>
<evidence type="ECO:0000313" key="2">
    <source>
        <dbReference type="EMBL" id="RFU16526.1"/>
    </source>
</evidence>
<proteinExistence type="predicted"/>
<dbReference type="InterPro" id="IPR005624">
    <property type="entry name" value="PduO/GlcC-like"/>
</dbReference>
<accession>A0A372INQ3</accession>
<reference evidence="2 3" key="1">
    <citation type="submission" date="2018-08" db="EMBL/GenBank/DDBJ databases">
        <title>Acidipila sp. 4G-K13, an acidobacterium isolated from forest soil.</title>
        <authorList>
            <person name="Gao Z.-H."/>
            <person name="Qiu L.-H."/>
        </authorList>
    </citation>
    <scope>NUCLEOTIDE SEQUENCE [LARGE SCALE GENOMIC DNA]</scope>
    <source>
        <strain evidence="2 3">4G-K13</strain>
    </source>
</reference>
<protein>
    <submittedName>
        <fullName evidence="2">Uncharacterized protein</fullName>
    </submittedName>
</protein>
<dbReference type="Gene3D" id="3.30.450.150">
    <property type="entry name" value="Haem-degrading domain"/>
    <property type="match status" value="1"/>
</dbReference>
<feature type="region of interest" description="Disordered" evidence="1">
    <location>
        <begin position="1"/>
        <end position="31"/>
    </location>
</feature>
<name>A0A372INQ3_9BACT</name>
<dbReference type="AlphaFoldDB" id="A0A372INQ3"/>
<dbReference type="InterPro" id="IPR038084">
    <property type="entry name" value="PduO/GlcC-like_sf"/>
</dbReference>
<comment type="caution">
    <text evidence="2">The sequence shown here is derived from an EMBL/GenBank/DDBJ whole genome shotgun (WGS) entry which is preliminary data.</text>
</comment>
<organism evidence="2 3">
    <name type="scientific">Paracidobacterium acidisoli</name>
    <dbReference type="NCBI Taxonomy" id="2303751"/>
    <lineage>
        <taxon>Bacteria</taxon>
        <taxon>Pseudomonadati</taxon>
        <taxon>Acidobacteriota</taxon>
        <taxon>Terriglobia</taxon>
        <taxon>Terriglobales</taxon>
        <taxon>Acidobacteriaceae</taxon>
        <taxon>Paracidobacterium</taxon>
    </lineage>
</organism>
<dbReference type="OrthoDB" id="9778896at2"/>
<dbReference type="EMBL" id="QVQT01000004">
    <property type="protein sequence ID" value="RFU16526.1"/>
    <property type="molecule type" value="Genomic_DNA"/>
</dbReference>
<gene>
    <name evidence="2" type="ORF">D0Y96_11825</name>
</gene>
<evidence type="ECO:0000313" key="3">
    <source>
        <dbReference type="Proteomes" id="UP000264702"/>
    </source>
</evidence>
<feature type="compositionally biased region" description="Basic and acidic residues" evidence="1">
    <location>
        <begin position="1"/>
        <end position="18"/>
    </location>
</feature>